<dbReference type="PANTHER" id="PTHR46796:SF13">
    <property type="entry name" value="HTH-TYPE TRANSCRIPTIONAL ACTIVATOR RHAS"/>
    <property type="match status" value="1"/>
</dbReference>
<feature type="domain" description="HTH araC/xylS-type" evidence="4">
    <location>
        <begin position="188"/>
        <end position="288"/>
    </location>
</feature>
<dbReference type="Pfam" id="PF20240">
    <property type="entry name" value="DUF6597"/>
    <property type="match status" value="1"/>
</dbReference>
<gene>
    <name evidence="5" type="ORF">ACFO0A_01000</name>
</gene>
<keyword evidence="2" id="KW-0238">DNA-binding</keyword>
<evidence type="ECO:0000313" key="6">
    <source>
        <dbReference type="Proteomes" id="UP001595828"/>
    </source>
</evidence>
<protein>
    <submittedName>
        <fullName evidence="5">Helix-turn-helix domain-containing protein</fullName>
    </submittedName>
</protein>
<sequence length="320" mass="35143">METEAGSDQPSVPLITPSLVSLTGTTRSGEPLALNRAPAPDLAPWLARTYATKVSAPPDYSVDCSLLADTSVARVLLSGSWTARTKEGVKHYGSQPLFFGPQSTHMPVEVRGSFSTVGIALRPGTCAALGGPAMSETLDRILTFEEIGGASEPIMALFDPEAEPTDWLLAIEQRMRELVDRTNGREPDPVTALFDQAAFDDPSIAVGDFARKHGIEVRRLERIVARDFGMSPKQVLRRARALDMAAQLLGVADDEEAEEIALRYFDQAHLTREFLHFFGMTPGKLLRSPKPLLRLSLETRQARRLEELQRLGPGQARPWE</sequence>
<dbReference type="PROSITE" id="PS01124">
    <property type="entry name" value="HTH_ARAC_FAMILY_2"/>
    <property type="match status" value="1"/>
</dbReference>
<dbReference type="RefSeq" id="WP_379537118.1">
    <property type="nucleotide sequence ID" value="NZ_JBHSDR010000003.1"/>
</dbReference>
<dbReference type="EMBL" id="JBHSDR010000003">
    <property type="protein sequence ID" value="MFC4293628.1"/>
    <property type="molecule type" value="Genomic_DNA"/>
</dbReference>
<dbReference type="PANTHER" id="PTHR46796">
    <property type="entry name" value="HTH-TYPE TRANSCRIPTIONAL ACTIVATOR RHAS-RELATED"/>
    <property type="match status" value="1"/>
</dbReference>
<name>A0ABV8RJN1_9SPHN</name>
<dbReference type="InterPro" id="IPR050204">
    <property type="entry name" value="AraC_XylS_family_regulators"/>
</dbReference>
<evidence type="ECO:0000313" key="5">
    <source>
        <dbReference type="EMBL" id="MFC4293628.1"/>
    </source>
</evidence>
<evidence type="ECO:0000256" key="1">
    <source>
        <dbReference type="ARBA" id="ARBA00023015"/>
    </source>
</evidence>
<dbReference type="InterPro" id="IPR018060">
    <property type="entry name" value="HTH_AraC"/>
</dbReference>
<keyword evidence="6" id="KW-1185">Reference proteome</keyword>
<dbReference type="SMART" id="SM00342">
    <property type="entry name" value="HTH_ARAC"/>
    <property type="match status" value="1"/>
</dbReference>
<comment type="caution">
    <text evidence="5">The sequence shown here is derived from an EMBL/GenBank/DDBJ whole genome shotgun (WGS) entry which is preliminary data.</text>
</comment>
<accession>A0ABV8RJN1</accession>
<organism evidence="5 6">
    <name type="scientific">Novosphingobium tardum</name>
    <dbReference type="NCBI Taxonomy" id="1538021"/>
    <lineage>
        <taxon>Bacteria</taxon>
        <taxon>Pseudomonadati</taxon>
        <taxon>Pseudomonadota</taxon>
        <taxon>Alphaproteobacteria</taxon>
        <taxon>Sphingomonadales</taxon>
        <taxon>Sphingomonadaceae</taxon>
        <taxon>Novosphingobium</taxon>
    </lineage>
</organism>
<evidence type="ECO:0000259" key="4">
    <source>
        <dbReference type="PROSITE" id="PS01124"/>
    </source>
</evidence>
<dbReference type="Pfam" id="PF12833">
    <property type="entry name" value="HTH_18"/>
    <property type="match status" value="1"/>
</dbReference>
<dbReference type="Proteomes" id="UP001595828">
    <property type="component" value="Unassembled WGS sequence"/>
</dbReference>
<evidence type="ECO:0000256" key="3">
    <source>
        <dbReference type="ARBA" id="ARBA00023163"/>
    </source>
</evidence>
<keyword evidence="3" id="KW-0804">Transcription</keyword>
<proteinExistence type="predicted"/>
<keyword evidence="1" id="KW-0805">Transcription regulation</keyword>
<dbReference type="Gene3D" id="1.10.10.60">
    <property type="entry name" value="Homeodomain-like"/>
    <property type="match status" value="1"/>
</dbReference>
<evidence type="ECO:0000256" key="2">
    <source>
        <dbReference type="ARBA" id="ARBA00023125"/>
    </source>
</evidence>
<dbReference type="InterPro" id="IPR046532">
    <property type="entry name" value="DUF6597"/>
</dbReference>
<reference evidence="6" key="1">
    <citation type="journal article" date="2019" name="Int. J. Syst. Evol. Microbiol.">
        <title>The Global Catalogue of Microorganisms (GCM) 10K type strain sequencing project: providing services to taxonomists for standard genome sequencing and annotation.</title>
        <authorList>
            <consortium name="The Broad Institute Genomics Platform"/>
            <consortium name="The Broad Institute Genome Sequencing Center for Infectious Disease"/>
            <person name="Wu L."/>
            <person name="Ma J."/>
        </authorList>
    </citation>
    <scope>NUCLEOTIDE SEQUENCE [LARGE SCALE GENOMIC DNA]</scope>
    <source>
        <strain evidence="6">CGMCC 1.12989</strain>
    </source>
</reference>